<keyword evidence="2" id="KW-1133">Transmembrane helix</keyword>
<evidence type="ECO:0000313" key="4">
    <source>
        <dbReference type="Proteomes" id="UP000024635"/>
    </source>
</evidence>
<reference evidence="4" key="1">
    <citation type="journal article" date="2015" name="Nat. Genet.">
        <title>The genome and transcriptome of the zoonotic hookworm Ancylostoma ceylanicum identify infection-specific gene families.</title>
        <authorList>
            <person name="Schwarz E.M."/>
            <person name="Hu Y."/>
            <person name="Antoshechkin I."/>
            <person name="Miller M.M."/>
            <person name="Sternberg P.W."/>
            <person name="Aroian R.V."/>
        </authorList>
    </citation>
    <scope>NUCLEOTIDE SEQUENCE</scope>
    <source>
        <strain evidence="4">HY135</strain>
    </source>
</reference>
<evidence type="ECO:0000256" key="1">
    <source>
        <dbReference type="SAM" id="MobiDB-lite"/>
    </source>
</evidence>
<feature type="transmembrane region" description="Helical" evidence="2">
    <location>
        <begin position="47"/>
        <end position="70"/>
    </location>
</feature>
<proteinExistence type="predicted"/>
<dbReference type="AlphaFoldDB" id="A0A016TX27"/>
<dbReference type="Proteomes" id="UP000024635">
    <property type="component" value="Unassembled WGS sequence"/>
</dbReference>
<organism evidence="3 4">
    <name type="scientific">Ancylostoma ceylanicum</name>
    <dbReference type="NCBI Taxonomy" id="53326"/>
    <lineage>
        <taxon>Eukaryota</taxon>
        <taxon>Metazoa</taxon>
        <taxon>Ecdysozoa</taxon>
        <taxon>Nematoda</taxon>
        <taxon>Chromadorea</taxon>
        <taxon>Rhabditida</taxon>
        <taxon>Rhabditina</taxon>
        <taxon>Rhabditomorpha</taxon>
        <taxon>Strongyloidea</taxon>
        <taxon>Ancylostomatidae</taxon>
        <taxon>Ancylostomatinae</taxon>
        <taxon>Ancylostoma</taxon>
    </lineage>
</organism>
<protein>
    <submittedName>
        <fullName evidence="3">Uncharacterized protein</fullName>
    </submittedName>
</protein>
<feature type="transmembrane region" description="Helical" evidence="2">
    <location>
        <begin position="162"/>
        <end position="185"/>
    </location>
</feature>
<evidence type="ECO:0000256" key="2">
    <source>
        <dbReference type="SAM" id="Phobius"/>
    </source>
</evidence>
<gene>
    <name evidence="3" type="primary">Acey_s0071.g601</name>
    <name evidence="3" type="ORF">Y032_0071g601</name>
</gene>
<feature type="compositionally biased region" description="Low complexity" evidence="1">
    <location>
        <begin position="10"/>
        <end position="20"/>
    </location>
</feature>
<accession>A0A016TX27</accession>
<keyword evidence="2" id="KW-0472">Membrane</keyword>
<feature type="region of interest" description="Disordered" evidence="1">
    <location>
        <begin position="1"/>
        <end position="20"/>
    </location>
</feature>
<evidence type="ECO:0000313" key="3">
    <source>
        <dbReference type="EMBL" id="EYC07336.1"/>
    </source>
</evidence>
<feature type="transmembrane region" description="Helical" evidence="2">
    <location>
        <begin position="76"/>
        <end position="95"/>
    </location>
</feature>
<keyword evidence="2" id="KW-0812">Transmembrane</keyword>
<dbReference type="EMBL" id="JARK01001407">
    <property type="protein sequence ID" value="EYC07336.1"/>
    <property type="molecule type" value="Genomic_DNA"/>
</dbReference>
<sequence length="219" mass="24558">MSTKSSQPYTRRGTSRTTFSRTPVSRYGQRAGMEPAKGVPMCCCCRFTTVLIFLLMQLAVTSALMLVGYIFVYRRFVYEMIVTGLAILVSIYAVLSINRGQTREVLVLGIAEIIFGIHILVKIVFFVRLYFGKDGEKILVELFYGVGDDGDEKAIEKRAAPIYALTITIAFTQATLSLIVGILCFKFRKHFKDDLPSAAPFLKALEEEYDENGPSQHPQ</sequence>
<comment type="caution">
    <text evidence="3">The sequence shown here is derived from an EMBL/GenBank/DDBJ whole genome shotgun (WGS) entry which is preliminary data.</text>
</comment>
<keyword evidence="4" id="KW-1185">Reference proteome</keyword>
<feature type="transmembrane region" description="Helical" evidence="2">
    <location>
        <begin position="107"/>
        <end position="131"/>
    </location>
</feature>
<name>A0A016TX27_9BILA</name>